<feature type="domain" description="VWFD" evidence="1">
    <location>
        <begin position="1"/>
        <end position="98"/>
    </location>
</feature>
<dbReference type="PANTHER" id="PTHR46160">
    <property type="entry name" value="ALPHA-TECTORIN-RELATED"/>
    <property type="match status" value="1"/>
</dbReference>
<comment type="caution">
    <text evidence="2">The sequence shown here is derived from an EMBL/GenBank/DDBJ whole genome shotgun (WGS) entry which is preliminary data.</text>
</comment>
<dbReference type="InterPro" id="IPR014853">
    <property type="entry name" value="VWF/SSPO/ZAN-like_Cys-rich_dom"/>
</dbReference>
<dbReference type="InterPro" id="IPR001846">
    <property type="entry name" value="VWF_type-D"/>
</dbReference>
<sequence>VNNEFVTLPSSFGQQVTINQVGYNVEVQTNFGLRVLYDTFYHAEVHVPSNYQGRMCGLHGHCQQLVFSAEVKTKTERYRRGDACGLMAAAGGPFSACHGVVNPEQHVIDCVFDLCVMDGDRATLCENLQAYAIICQQAGRQIMPWRNSSFC</sequence>
<organism evidence="2 3">
    <name type="scientific">Cirrhinus mrigala</name>
    <name type="common">Mrigala</name>
    <dbReference type="NCBI Taxonomy" id="683832"/>
    <lineage>
        <taxon>Eukaryota</taxon>
        <taxon>Metazoa</taxon>
        <taxon>Chordata</taxon>
        <taxon>Craniata</taxon>
        <taxon>Vertebrata</taxon>
        <taxon>Euteleostomi</taxon>
        <taxon>Actinopterygii</taxon>
        <taxon>Neopterygii</taxon>
        <taxon>Teleostei</taxon>
        <taxon>Ostariophysi</taxon>
        <taxon>Cypriniformes</taxon>
        <taxon>Cyprinidae</taxon>
        <taxon>Labeoninae</taxon>
        <taxon>Labeonini</taxon>
        <taxon>Cirrhinus</taxon>
    </lineage>
</organism>
<gene>
    <name evidence="2" type="ORF">M9458_030823</name>
</gene>
<evidence type="ECO:0000259" key="1">
    <source>
        <dbReference type="PROSITE" id="PS51233"/>
    </source>
</evidence>
<accession>A0ABD0PLF0</accession>
<evidence type="ECO:0000313" key="3">
    <source>
        <dbReference type="Proteomes" id="UP001529510"/>
    </source>
</evidence>
<protein>
    <recommendedName>
        <fullName evidence="1">VWFD domain-containing protein</fullName>
    </recommendedName>
</protein>
<dbReference type="Proteomes" id="UP001529510">
    <property type="component" value="Unassembled WGS sequence"/>
</dbReference>
<feature type="non-terminal residue" evidence="2">
    <location>
        <position position="1"/>
    </location>
</feature>
<evidence type="ECO:0000313" key="2">
    <source>
        <dbReference type="EMBL" id="KAL0174855.1"/>
    </source>
</evidence>
<dbReference type="InterPro" id="IPR052749">
    <property type="entry name" value="Alpha-tectorin"/>
</dbReference>
<dbReference type="AlphaFoldDB" id="A0ABD0PLF0"/>
<keyword evidence="3" id="KW-1185">Reference proteome</keyword>
<dbReference type="PROSITE" id="PS51233">
    <property type="entry name" value="VWFD"/>
    <property type="match status" value="1"/>
</dbReference>
<name>A0ABD0PLF0_CIRMR</name>
<dbReference type="PANTHER" id="PTHR46160:SF9">
    <property type="entry name" value="PROTEIN PRY2-RELATED"/>
    <property type="match status" value="1"/>
</dbReference>
<dbReference type="Pfam" id="PF00094">
    <property type="entry name" value="VWD"/>
    <property type="match status" value="1"/>
</dbReference>
<dbReference type="SMART" id="SM00832">
    <property type="entry name" value="C8"/>
    <property type="match status" value="1"/>
</dbReference>
<dbReference type="Pfam" id="PF08742">
    <property type="entry name" value="C8"/>
    <property type="match status" value="1"/>
</dbReference>
<feature type="non-terminal residue" evidence="2">
    <location>
        <position position="151"/>
    </location>
</feature>
<reference evidence="2 3" key="1">
    <citation type="submission" date="2024-05" db="EMBL/GenBank/DDBJ databases">
        <title>Genome sequencing and assembly of Indian major carp, Cirrhinus mrigala (Hamilton, 1822).</title>
        <authorList>
            <person name="Mohindra V."/>
            <person name="Chowdhury L.M."/>
            <person name="Lal K."/>
            <person name="Jena J.K."/>
        </authorList>
    </citation>
    <scope>NUCLEOTIDE SEQUENCE [LARGE SCALE GENOMIC DNA]</scope>
    <source>
        <strain evidence="2">CM1030</strain>
        <tissue evidence="2">Blood</tissue>
    </source>
</reference>
<dbReference type="EMBL" id="JAMKFB020000015">
    <property type="protein sequence ID" value="KAL0174855.1"/>
    <property type="molecule type" value="Genomic_DNA"/>
</dbReference>
<proteinExistence type="predicted"/>